<feature type="compositionally biased region" description="Pro residues" evidence="3">
    <location>
        <begin position="27"/>
        <end position="37"/>
    </location>
</feature>
<name>A0A3S3QDJ6_9MAGN</name>
<dbReference type="OrthoDB" id="431169at2759"/>
<dbReference type="FunFam" id="3.30.70.330:FF:000335">
    <property type="entry name" value="RNA-binding protein with multiple splicing 2"/>
    <property type="match status" value="1"/>
</dbReference>
<dbReference type="Pfam" id="PF00076">
    <property type="entry name" value="RRM_1"/>
    <property type="match status" value="2"/>
</dbReference>
<dbReference type="Proteomes" id="UP000283530">
    <property type="component" value="Unassembled WGS sequence"/>
</dbReference>
<reference evidence="5 6" key="1">
    <citation type="journal article" date="2019" name="Nat. Plants">
        <title>Stout camphor tree genome fills gaps in understanding of flowering plant genome evolution.</title>
        <authorList>
            <person name="Chaw S.M."/>
            <person name="Liu Y.C."/>
            <person name="Wu Y.W."/>
            <person name="Wang H.Y."/>
            <person name="Lin C.I."/>
            <person name="Wu C.S."/>
            <person name="Ke H.M."/>
            <person name="Chang L.Y."/>
            <person name="Hsu C.Y."/>
            <person name="Yang H.T."/>
            <person name="Sudianto E."/>
            <person name="Hsu M.H."/>
            <person name="Wu K.P."/>
            <person name="Wang L.N."/>
            <person name="Leebens-Mack J.H."/>
            <person name="Tsai I.J."/>
        </authorList>
    </citation>
    <scope>NUCLEOTIDE SEQUENCE [LARGE SCALE GENOMIC DNA]</scope>
    <source>
        <strain evidence="6">cv. Chaw 1501</strain>
        <tissue evidence="5">Young leaves</tissue>
    </source>
</reference>
<accession>A0A3S3QDJ6</accession>
<evidence type="ECO:0000256" key="1">
    <source>
        <dbReference type="ARBA" id="ARBA00022884"/>
    </source>
</evidence>
<evidence type="ECO:0000256" key="3">
    <source>
        <dbReference type="SAM" id="MobiDB-lite"/>
    </source>
</evidence>
<comment type="caution">
    <text evidence="5">The sequence shown here is derived from an EMBL/GenBank/DDBJ whole genome shotgun (WGS) entry which is preliminary data.</text>
</comment>
<dbReference type="Gene3D" id="3.30.70.330">
    <property type="match status" value="2"/>
</dbReference>
<dbReference type="PROSITE" id="PS50102">
    <property type="entry name" value="RRM"/>
    <property type="match status" value="2"/>
</dbReference>
<feature type="region of interest" description="Disordered" evidence="3">
    <location>
        <begin position="1"/>
        <end position="77"/>
    </location>
</feature>
<protein>
    <submittedName>
        <fullName evidence="5">U2 small nuclear ribonucleoprotein B''-like protein isoform X2</fullName>
    </submittedName>
</protein>
<feature type="compositionally biased region" description="Pro residues" evidence="3">
    <location>
        <begin position="45"/>
        <end position="77"/>
    </location>
</feature>
<keyword evidence="6" id="KW-1185">Reference proteome</keyword>
<dbReference type="GO" id="GO:1990904">
    <property type="term" value="C:ribonucleoprotein complex"/>
    <property type="evidence" value="ECO:0007669"/>
    <property type="project" value="UniProtKB-KW"/>
</dbReference>
<dbReference type="GO" id="GO:0003723">
    <property type="term" value="F:RNA binding"/>
    <property type="evidence" value="ECO:0007669"/>
    <property type="project" value="UniProtKB-UniRule"/>
</dbReference>
<organism evidence="5 6">
    <name type="scientific">Cinnamomum micranthum f. kanehirae</name>
    <dbReference type="NCBI Taxonomy" id="337451"/>
    <lineage>
        <taxon>Eukaryota</taxon>
        <taxon>Viridiplantae</taxon>
        <taxon>Streptophyta</taxon>
        <taxon>Embryophyta</taxon>
        <taxon>Tracheophyta</taxon>
        <taxon>Spermatophyta</taxon>
        <taxon>Magnoliopsida</taxon>
        <taxon>Magnoliidae</taxon>
        <taxon>Laurales</taxon>
        <taxon>Lauraceae</taxon>
        <taxon>Cinnamomum</taxon>
    </lineage>
</organism>
<evidence type="ECO:0000256" key="2">
    <source>
        <dbReference type="PROSITE-ProRule" id="PRU00176"/>
    </source>
</evidence>
<proteinExistence type="predicted"/>
<evidence type="ECO:0000313" key="5">
    <source>
        <dbReference type="EMBL" id="RWR83002.1"/>
    </source>
</evidence>
<dbReference type="InterPro" id="IPR035979">
    <property type="entry name" value="RBD_domain_sf"/>
</dbReference>
<evidence type="ECO:0000313" key="6">
    <source>
        <dbReference type="Proteomes" id="UP000283530"/>
    </source>
</evidence>
<feature type="region of interest" description="Disordered" evidence="3">
    <location>
        <begin position="168"/>
        <end position="197"/>
    </location>
</feature>
<dbReference type="EMBL" id="QPKB01000004">
    <property type="protein sequence ID" value="RWR83002.1"/>
    <property type="molecule type" value="Genomic_DNA"/>
</dbReference>
<feature type="domain" description="RRM" evidence="4">
    <location>
        <begin position="85"/>
        <end position="164"/>
    </location>
</feature>
<dbReference type="SUPFAM" id="SSF54928">
    <property type="entry name" value="RNA-binding domain, RBD"/>
    <property type="match status" value="1"/>
</dbReference>
<keyword evidence="5" id="KW-0687">Ribonucleoprotein</keyword>
<keyword evidence="1 2" id="KW-0694">RNA-binding</keyword>
<evidence type="ECO:0000259" key="4">
    <source>
        <dbReference type="PROSITE" id="PS50102"/>
    </source>
</evidence>
<dbReference type="SMART" id="SM00360">
    <property type="entry name" value="RRM"/>
    <property type="match status" value="2"/>
</dbReference>
<dbReference type="PANTHER" id="PTHR10501">
    <property type="entry name" value="U1 SMALL NUCLEAR RIBONUCLEOPROTEIN A/U2 SMALL NUCLEAR RIBONUCLEOPROTEIN B"/>
    <property type="match status" value="1"/>
</dbReference>
<dbReference type="InterPro" id="IPR000504">
    <property type="entry name" value="RRM_dom"/>
</dbReference>
<feature type="compositionally biased region" description="Basic and acidic residues" evidence="3">
    <location>
        <begin position="174"/>
        <end position="188"/>
    </location>
</feature>
<dbReference type="STRING" id="337451.A0A3S3QDJ6"/>
<gene>
    <name evidence="5" type="ORF">CKAN_01174200</name>
</gene>
<dbReference type="AlphaFoldDB" id="A0A3S3QDJ6"/>
<dbReference type="InterPro" id="IPR012677">
    <property type="entry name" value="Nucleotide-bd_a/b_plait_sf"/>
</dbReference>
<feature type="domain" description="RRM" evidence="4">
    <location>
        <begin position="251"/>
        <end position="328"/>
    </location>
</feature>
<sequence>MEQMAAYPHAPPDPMQNHPHHPYHHQAPPPSAAPLPPQQQQQPHLFPPPPHLHHPPPPPPQHLAYPPYPGYLPPPSPLPSSDDVRTLFIAGLPDDVMPREIYNLFRGFPGYQSCQLKCTGQSSQAFAFAVFTDQQSAINAMHAVNGLMFDLEKESTLYIDIAKSNSRYSRSKRSRTDDEMTRFSDKKAKGPGAFSRGLPDSGVGSNVHLSGMGNSAHSMNGFPPSQSQGNFDPEAGIDTNLKKFSNNSPCPTLFVANLGLNCTEQGLNQIFSSCPGFLKLKMQNKRGVPVAFVDFQDVASSTVALRFLQGSPQFSLDGEGMRLEYAKSRMGMRKRERRS</sequence>